<evidence type="ECO:0000256" key="1">
    <source>
        <dbReference type="ARBA" id="ARBA00004273"/>
    </source>
</evidence>
<dbReference type="PANTHER" id="PTHR12700">
    <property type="entry name" value="ATP SYNTHASE SUBUNIT D, MITOCHONDRIAL"/>
    <property type="match status" value="1"/>
</dbReference>
<evidence type="ECO:0000256" key="12">
    <source>
        <dbReference type="SAM" id="Coils"/>
    </source>
</evidence>
<keyword evidence="7 11" id="KW-0999">Mitochondrion inner membrane</keyword>
<evidence type="ECO:0000256" key="7">
    <source>
        <dbReference type="ARBA" id="ARBA00022792"/>
    </source>
</evidence>
<gene>
    <name evidence="13" type="ORF">CONCODRAFT_81698</name>
</gene>
<dbReference type="Proteomes" id="UP000070444">
    <property type="component" value="Unassembled WGS sequence"/>
</dbReference>
<keyword evidence="5" id="KW-0138">CF(0)</keyword>
<accession>A0A137P790</accession>
<evidence type="ECO:0000256" key="10">
    <source>
        <dbReference type="ARBA" id="ARBA00023136"/>
    </source>
</evidence>
<dbReference type="EMBL" id="KQ964490">
    <property type="protein sequence ID" value="KXN70887.1"/>
    <property type="molecule type" value="Genomic_DNA"/>
</dbReference>
<proteinExistence type="inferred from homology"/>
<keyword evidence="8 11" id="KW-0406">Ion transport</keyword>
<evidence type="ECO:0000256" key="11">
    <source>
        <dbReference type="PIRNR" id="PIRNR005514"/>
    </source>
</evidence>
<evidence type="ECO:0000313" key="13">
    <source>
        <dbReference type="EMBL" id="KXN70887.1"/>
    </source>
</evidence>
<dbReference type="Gene3D" id="6.10.280.70">
    <property type="match status" value="1"/>
</dbReference>
<evidence type="ECO:0000256" key="5">
    <source>
        <dbReference type="ARBA" id="ARBA00022547"/>
    </source>
</evidence>
<dbReference type="OMA" id="VSKGRWA"/>
<evidence type="ECO:0000256" key="6">
    <source>
        <dbReference type="ARBA" id="ARBA00022781"/>
    </source>
</evidence>
<dbReference type="InterPro" id="IPR008689">
    <property type="entry name" value="ATP_synth_F0_dsu_mt"/>
</dbReference>
<evidence type="ECO:0000256" key="9">
    <source>
        <dbReference type="ARBA" id="ARBA00023128"/>
    </source>
</evidence>
<keyword evidence="6 11" id="KW-0375">Hydrogen ion transport</keyword>
<reference evidence="13 14" key="1">
    <citation type="journal article" date="2015" name="Genome Biol. Evol.">
        <title>Phylogenomic analyses indicate that early fungi evolved digesting cell walls of algal ancestors of land plants.</title>
        <authorList>
            <person name="Chang Y."/>
            <person name="Wang S."/>
            <person name="Sekimoto S."/>
            <person name="Aerts A.L."/>
            <person name="Choi C."/>
            <person name="Clum A."/>
            <person name="LaButti K.M."/>
            <person name="Lindquist E.A."/>
            <person name="Yee Ngan C."/>
            <person name="Ohm R.A."/>
            <person name="Salamov A.A."/>
            <person name="Grigoriev I.V."/>
            <person name="Spatafora J.W."/>
            <person name="Berbee M.L."/>
        </authorList>
    </citation>
    <scope>NUCLEOTIDE SEQUENCE [LARGE SCALE GENOMIC DNA]</scope>
    <source>
        <strain evidence="13 14">NRRL 28638</strain>
    </source>
</reference>
<keyword evidence="12" id="KW-0175">Coiled coil</keyword>
<feature type="coiled-coil region" evidence="12">
    <location>
        <begin position="23"/>
        <end position="50"/>
    </location>
</feature>
<organism evidence="13 14">
    <name type="scientific">Conidiobolus coronatus (strain ATCC 28846 / CBS 209.66 / NRRL 28638)</name>
    <name type="common">Delacroixia coronata</name>
    <dbReference type="NCBI Taxonomy" id="796925"/>
    <lineage>
        <taxon>Eukaryota</taxon>
        <taxon>Fungi</taxon>
        <taxon>Fungi incertae sedis</taxon>
        <taxon>Zoopagomycota</taxon>
        <taxon>Entomophthoromycotina</taxon>
        <taxon>Entomophthoromycetes</taxon>
        <taxon>Entomophthorales</taxon>
        <taxon>Ancylistaceae</taxon>
        <taxon>Conidiobolus</taxon>
    </lineage>
</organism>
<dbReference type="InterPro" id="IPR036228">
    <property type="entry name" value="ATP_synth_F0_dsu_sf_mt"/>
</dbReference>
<keyword evidence="9 11" id="KW-0496">Mitochondrion</keyword>
<name>A0A137P790_CONC2</name>
<dbReference type="OrthoDB" id="35799at2759"/>
<keyword evidence="10 11" id="KW-0472">Membrane</keyword>
<evidence type="ECO:0000256" key="2">
    <source>
        <dbReference type="ARBA" id="ARBA00006842"/>
    </source>
</evidence>
<dbReference type="SUPFAM" id="SSF161065">
    <property type="entry name" value="ATP synthase D chain-like"/>
    <property type="match status" value="1"/>
</dbReference>
<dbReference type="GO" id="GO:0005743">
    <property type="term" value="C:mitochondrial inner membrane"/>
    <property type="evidence" value="ECO:0007669"/>
    <property type="project" value="UniProtKB-SubCell"/>
</dbReference>
<keyword evidence="4 11" id="KW-0813">Transport</keyword>
<dbReference type="AlphaFoldDB" id="A0A137P790"/>
<comment type="subcellular location">
    <subcellularLocation>
        <location evidence="1 11">Mitochondrion inner membrane</location>
    </subcellularLocation>
</comment>
<comment type="similarity">
    <text evidence="2 11">Belongs to the ATPase d subunit family.</text>
</comment>
<keyword evidence="14" id="KW-1185">Reference proteome</keyword>
<dbReference type="GO" id="GO:0045259">
    <property type="term" value="C:proton-transporting ATP synthase complex"/>
    <property type="evidence" value="ECO:0007669"/>
    <property type="project" value="UniProtKB-KW"/>
</dbReference>
<comment type="function">
    <text evidence="11">Mitochondrial membrane ATP synthase (F(1)F(0) ATP synthase or Complex V) produces ATP from ADP in the presence of a proton gradient across the membrane which is generated by electron transport complexes of the respiratory chain. F-type ATPases consist of two structural domains, F(1) - containing the extramembraneous catalytic core, and F(0) - containing the membrane proton channel, linked together by a central stalk and a peripheral stalk. During catalysis, ATP synthesis in the catalytic domain of F(1) is coupled via a rotary mechanism of the central stalk subunits to proton translocation.</text>
</comment>
<evidence type="ECO:0000256" key="3">
    <source>
        <dbReference type="ARBA" id="ARBA00021688"/>
    </source>
</evidence>
<dbReference type="GO" id="GO:0046933">
    <property type="term" value="F:proton-transporting ATP synthase activity, rotational mechanism"/>
    <property type="evidence" value="ECO:0007669"/>
    <property type="project" value="EnsemblFungi"/>
</dbReference>
<dbReference type="STRING" id="796925.A0A137P790"/>
<dbReference type="PIRSF" id="PIRSF005514">
    <property type="entry name" value="ATPase_F0_D_mt"/>
    <property type="match status" value="1"/>
</dbReference>
<dbReference type="Pfam" id="PF05873">
    <property type="entry name" value="Mt_ATP-synt_D"/>
    <property type="match status" value="1"/>
</dbReference>
<evidence type="ECO:0000256" key="8">
    <source>
        <dbReference type="ARBA" id="ARBA00023065"/>
    </source>
</evidence>
<evidence type="ECO:0000256" key="4">
    <source>
        <dbReference type="ARBA" id="ARBA00022448"/>
    </source>
</evidence>
<evidence type="ECO:0000313" key="14">
    <source>
        <dbReference type="Proteomes" id="UP000070444"/>
    </source>
</evidence>
<protein>
    <recommendedName>
        <fullName evidence="3 11">ATP synthase subunit d, mitochondrial</fullName>
    </recommendedName>
</protein>
<sequence>MSAVKSASSKINWTKLTSAIAGRQQTQAALSNFRKEYEDAKRQLSVLQDQKTTVDFSQYRSVLKNQKVIDELEKTLKNFKPVSYNLAAQQTLISAYETKAIENAEATTAQIEKEISGLKETLTNIETARPVDQLSVEDVTSALPEIDAKLDEMLQQGTWTVPGYGEKFGSNPLF</sequence>